<keyword evidence="6" id="KW-0862">Zinc</keyword>
<evidence type="ECO:0000313" key="11">
    <source>
        <dbReference type="Proteomes" id="UP000009168"/>
    </source>
</evidence>
<evidence type="ECO:0000256" key="7">
    <source>
        <dbReference type="ARBA" id="ARBA00023049"/>
    </source>
</evidence>
<evidence type="ECO:0000256" key="4">
    <source>
        <dbReference type="ARBA" id="ARBA00022723"/>
    </source>
</evidence>
<dbReference type="GO" id="GO:0008270">
    <property type="term" value="F:zinc ion binding"/>
    <property type="evidence" value="ECO:0007669"/>
    <property type="project" value="InterPro"/>
</dbReference>
<dbReference type="PANTHER" id="PTHR11533:SF299">
    <property type="entry name" value="AMINOPEPTIDASE"/>
    <property type="match status" value="1"/>
</dbReference>
<dbReference type="HOGENOM" id="CLU_273479_0_0_1"/>
<dbReference type="KEGG" id="tet:TTHERM_00786970"/>
<dbReference type="Proteomes" id="UP000009168">
    <property type="component" value="Unassembled WGS sequence"/>
</dbReference>
<accession>Q23ZG6</accession>
<feature type="domain" description="Aminopeptidase N-like N-terminal" evidence="9">
    <location>
        <begin position="31"/>
        <end position="206"/>
    </location>
</feature>
<dbReference type="GO" id="GO:0070006">
    <property type="term" value="F:metalloaminopeptidase activity"/>
    <property type="evidence" value="ECO:0007669"/>
    <property type="project" value="TreeGrafter"/>
</dbReference>
<keyword evidence="3" id="KW-0645">Protease</keyword>
<dbReference type="GO" id="GO:0006508">
    <property type="term" value="P:proteolysis"/>
    <property type="evidence" value="ECO:0007669"/>
    <property type="project" value="UniProtKB-KW"/>
</dbReference>
<sequence length="694" mass="82982">MSHCCCKAKKQRDFIKNEEVDFRNSILKSVDNYEVTLNLLKGTDYNGTVVIDFKFKQLLQQGQHLQLDYDGQEVDYVALVDQQRQEIKQLEYVFENQRILIGSEQFSGVTIDSVVSIKLKFKNQYYNLDDGLNSTITDQNNQYIYAQGEVANTYKIFPCIEQINFRATFDLTVTHPASWKVVSNEPILSQLNISFDTQKTVFKKSQIALPNYLFTLCAGDYEQYKNIYNDKIGMDTYYRKEKAQFVATQIQDFNDITKFGINYMEEYTKINYYMDKYDSVYCIDYTYYGMENPGCTTLEERRYVFEQEREPIKIALRSDILFHEISHMWFGDCISLDWWNNLFLKEGFANFFGYKINKEYFKGKELEWYYEMGKVKAVYDESNPETVFPLSHERGLYQDYESMNYHSDISYQKGGSVFQMMEQKIYGEQDFQNRIIKYFKNNQFTVAGIQEFLAELKEDDSISRKYIFNKGISYYDQGVFRDTYNLGLTSDEYRQLKLKFFVICKQSGKINEIPHSELNQYSTDKFVIILNNCDNHLVFQRIYIEDLNAISELNVFEQFNLQLRISLWKAIIFELIQFENSQNHINFFLNNIHYEQNPVVFHFALRFVPKYVNKWTVEQEKKIISVYENEQDKLRNRIVLKNLIRYLFTQENLNYLVTEYLKQTFKIKQKYLDQLTERLDPKSEDYYKLIEKNK</sequence>
<evidence type="ECO:0000256" key="6">
    <source>
        <dbReference type="ARBA" id="ARBA00022833"/>
    </source>
</evidence>
<keyword evidence="4" id="KW-0479">Metal-binding</keyword>
<dbReference type="PRINTS" id="PR00756">
    <property type="entry name" value="ALADIPTASE"/>
</dbReference>
<evidence type="ECO:0000259" key="8">
    <source>
        <dbReference type="Pfam" id="PF01433"/>
    </source>
</evidence>
<feature type="domain" description="Peptidase M1 membrane alanine aminopeptidase" evidence="8">
    <location>
        <begin position="257"/>
        <end position="459"/>
    </location>
</feature>
<evidence type="ECO:0000313" key="10">
    <source>
        <dbReference type="EMBL" id="EAS01891.2"/>
    </source>
</evidence>
<dbReference type="GO" id="GO:0005615">
    <property type="term" value="C:extracellular space"/>
    <property type="evidence" value="ECO:0007669"/>
    <property type="project" value="TreeGrafter"/>
</dbReference>
<dbReference type="AlphaFoldDB" id="Q23ZG6"/>
<dbReference type="GO" id="GO:0042277">
    <property type="term" value="F:peptide binding"/>
    <property type="evidence" value="ECO:0007669"/>
    <property type="project" value="TreeGrafter"/>
</dbReference>
<dbReference type="Pfam" id="PF01433">
    <property type="entry name" value="Peptidase_M1"/>
    <property type="match status" value="1"/>
</dbReference>
<dbReference type="InterPro" id="IPR014782">
    <property type="entry name" value="Peptidase_M1_dom"/>
</dbReference>
<dbReference type="OrthoDB" id="10031169at2759"/>
<proteinExistence type="inferred from homology"/>
<dbReference type="InParanoid" id="Q23ZG6"/>
<dbReference type="InterPro" id="IPR042097">
    <property type="entry name" value="Aminopeptidase_N-like_N_sf"/>
</dbReference>
<dbReference type="SUPFAM" id="SSF55486">
    <property type="entry name" value="Metalloproteases ('zincins'), catalytic domain"/>
    <property type="match status" value="1"/>
</dbReference>
<evidence type="ECO:0000256" key="1">
    <source>
        <dbReference type="ARBA" id="ARBA00001947"/>
    </source>
</evidence>
<dbReference type="InterPro" id="IPR045357">
    <property type="entry name" value="Aminopeptidase_N-like_N"/>
</dbReference>
<dbReference type="GO" id="GO:0016020">
    <property type="term" value="C:membrane"/>
    <property type="evidence" value="ECO:0007669"/>
    <property type="project" value="TreeGrafter"/>
</dbReference>
<organism evidence="10 11">
    <name type="scientific">Tetrahymena thermophila (strain SB210)</name>
    <dbReference type="NCBI Taxonomy" id="312017"/>
    <lineage>
        <taxon>Eukaryota</taxon>
        <taxon>Sar</taxon>
        <taxon>Alveolata</taxon>
        <taxon>Ciliophora</taxon>
        <taxon>Intramacronucleata</taxon>
        <taxon>Oligohymenophorea</taxon>
        <taxon>Hymenostomatida</taxon>
        <taxon>Tetrahymenina</taxon>
        <taxon>Tetrahymenidae</taxon>
        <taxon>Tetrahymena</taxon>
    </lineage>
</organism>
<gene>
    <name evidence="10" type="ORF">TTHERM_00786970</name>
</gene>
<dbReference type="InterPro" id="IPR001930">
    <property type="entry name" value="Peptidase_M1"/>
</dbReference>
<evidence type="ECO:0000256" key="2">
    <source>
        <dbReference type="ARBA" id="ARBA00010136"/>
    </source>
</evidence>
<dbReference type="GeneID" id="7831182"/>
<name>Q23ZG6_TETTS</name>
<evidence type="ECO:0000256" key="3">
    <source>
        <dbReference type="ARBA" id="ARBA00022670"/>
    </source>
</evidence>
<keyword evidence="5" id="KW-0378">Hydrolase</keyword>
<dbReference type="STRING" id="312017.Q23ZG6"/>
<dbReference type="GO" id="GO:0005737">
    <property type="term" value="C:cytoplasm"/>
    <property type="evidence" value="ECO:0007669"/>
    <property type="project" value="TreeGrafter"/>
</dbReference>
<reference evidence="11" key="1">
    <citation type="journal article" date="2006" name="PLoS Biol.">
        <title>Macronuclear genome sequence of the ciliate Tetrahymena thermophila, a model eukaryote.</title>
        <authorList>
            <person name="Eisen J.A."/>
            <person name="Coyne R.S."/>
            <person name="Wu M."/>
            <person name="Wu D."/>
            <person name="Thiagarajan M."/>
            <person name="Wortman J.R."/>
            <person name="Badger J.H."/>
            <person name="Ren Q."/>
            <person name="Amedeo P."/>
            <person name="Jones K.M."/>
            <person name="Tallon L.J."/>
            <person name="Delcher A.L."/>
            <person name="Salzberg S.L."/>
            <person name="Silva J.C."/>
            <person name="Haas B.J."/>
            <person name="Majoros W.H."/>
            <person name="Farzad M."/>
            <person name="Carlton J.M."/>
            <person name="Smith R.K. Jr."/>
            <person name="Garg J."/>
            <person name="Pearlman R.E."/>
            <person name="Karrer K.M."/>
            <person name="Sun L."/>
            <person name="Manning G."/>
            <person name="Elde N.C."/>
            <person name="Turkewitz A.P."/>
            <person name="Asai D.J."/>
            <person name="Wilkes D.E."/>
            <person name="Wang Y."/>
            <person name="Cai H."/>
            <person name="Collins K."/>
            <person name="Stewart B.A."/>
            <person name="Lee S.R."/>
            <person name="Wilamowska K."/>
            <person name="Weinberg Z."/>
            <person name="Ruzzo W.L."/>
            <person name="Wloga D."/>
            <person name="Gaertig J."/>
            <person name="Frankel J."/>
            <person name="Tsao C.-C."/>
            <person name="Gorovsky M.A."/>
            <person name="Keeling P.J."/>
            <person name="Waller R.F."/>
            <person name="Patron N.J."/>
            <person name="Cherry J.M."/>
            <person name="Stover N.A."/>
            <person name="Krieger C.J."/>
            <person name="del Toro C."/>
            <person name="Ryder H.F."/>
            <person name="Williamson S.C."/>
            <person name="Barbeau R.A."/>
            <person name="Hamilton E.P."/>
            <person name="Orias E."/>
        </authorList>
    </citation>
    <scope>NUCLEOTIDE SEQUENCE [LARGE SCALE GENOMIC DNA]</scope>
    <source>
        <strain evidence="11">SB210</strain>
    </source>
</reference>
<dbReference type="GO" id="GO:0043171">
    <property type="term" value="P:peptide catabolic process"/>
    <property type="evidence" value="ECO:0007669"/>
    <property type="project" value="TreeGrafter"/>
</dbReference>
<dbReference type="Gene3D" id="2.60.40.1730">
    <property type="entry name" value="tricorn interacting facor f3 domain"/>
    <property type="match status" value="1"/>
</dbReference>
<dbReference type="InterPro" id="IPR050344">
    <property type="entry name" value="Peptidase_M1_aminopeptidases"/>
</dbReference>
<dbReference type="InterPro" id="IPR027268">
    <property type="entry name" value="Peptidase_M4/M1_CTD_sf"/>
</dbReference>
<dbReference type="Pfam" id="PF17900">
    <property type="entry name" value="Peptidase_M1_N"/>
    <property type="match status" value="1"/>
</dbReference>
<keyword evidence="11" id="KW-1185">Reference proteome</keyword>
<keyword evidence="7" id="KW-0482">Metalloprotease</keyword>
<evidence type="ECO:0000259" key="9">
    <source>
        <dbReference type="Pfam" id="PF17900"/>
    </source>
</evidence>
<protein>
    <submittedName>
        <fullName evidence="10">Peptidase M1 family protein</fullName>
    </submittedName>
</protein>
<comment type="cofactor">
    <cofactor evidence="1">
        <name>Zn(2+)</name>
        <dbReference type="ChEBI" id="CHEBI:29105"/>
    </cofactor>
</comment>
<evidence type="ECO:0000256" key="5">
    <source>
        <dbReference type="ARBA" id="ARBA00022801"/>
    </source>
</evidence>
<dbReference type="PANTHER" id="PTHR11533">
    <property type="entry name" value="PROTEASE M1 ZINC METALLOPROTEASE"/>
    <property type="match status" value="1"/>
</dbReference>
<dbReference type="RefSeq" id="XP_001022136.2">
    <property type="nucleotide sequence ID" value="XM_001022136.2"/>
</dbReference>
<dbReference type="Gene3D" id="1.10.390.10">
    <property type="entry name" value="Neutral Protease Domain 2"/>
    <property type="match status" value="1"/>
</dbReference>
<comment type="similarity">
    <text evidence="2">Belongs to the peptidase M1 family.</text>
</comment>
<dbReference type="EMBL" id="GG662552">
    <property type="protein sequence ID" value="EAS01891.2"/>
    <property type="molecule type" value="Genomic_DNA"/>
</dbReference>
<dbReference type="eggNOG" id="KOG1046">
    <property type="taxonomic scope" value="Eukaryota"/>
</dbReference>
<dbReference type="SUPFAM" id="SSF63737">
    <property type="entry name" value="Leukotriene A4 hydrolase N-terminal domain"/>
    <property type="match status" value="1"/>
</dbReference>